<dbReference type="Proteomes" id="UP000823612">
    <property type="component" value="Unassembled WGS sequence"/>
</dbReference>
<keyword evidence="1" id="KW-1133">Transmembrane helix</keyword>
<gene>
    <name evidence="2" type="ORF">IAB08_02360</name>
</gene>
<protein>
    <recommendedName>
        <fullName evidence="4">Signal transduction histidine kinase internal region domain-containing protein</fullName>
    </recommendedName>
</protein>
<organism evidence="2 3">
    <name type="scientific">Candidatus Pullibacteroides excrementavium</name>
    <dbReference type="NCBI Taxonomy" id="2840905"/>
    <lineage>
        <taxon>Bacteria</taxon>
        <taxon>Pseudomonadati</taxon>
        <taxon>Bacteroidota</taxon>
        <taxon>Bacteroidia</taxon>
        <taxon>Bacteroidales</taxon>
        <taxon>Candidatus Pullibacteroides</taxon>
    </lineage>
</organism>
<feature type="transmembrane region" description="Helical" evidence="1">
    <location>
        <begin position="12"/>
        <end position="33"/>
    </location>
</feature>
<evidence type="ECO:0000313" key="3">
    <source>
        <dbReference type="Proteomes" id="UP000823612"/>
    </source>
</evidence>
<sequence length="318" mass="37458">MRGFSSINQEKITFCILLLFTYLIYFFGFKWIYKKQYAYFALCSIAIWALAVLSEYFYVIPTILGHIHPYRPEDTEEVLQGIRRQTLSGIAIRDAVIFSLAGLSTLYYDAYRYRQLIKEDLQHIEEIQNLQYRTNQYLQHEHFTENALSFIADCAYNTSLQKDIESILYMYEYSFTHTAISSCPAKDEIEFSRKLYQYYRSRYPELPIYFNILGEEPSYNVLSLITEPIICNMFKHGITSSQGEMDIVFDFSNPSVFKLQCSNRTHLQAFFNNPTSRGLSLLQQRLQNYYGEDALLEFSANNQHPEYRIVTVRLTIQV</sequence>
<accession>A0A9D9DR58</accession>
<evidence type="ECO:0008006" key="4">
    <source>
        <dbReference type="Google" id="ProtNLM"/>
    </source>
</evidence>
<proteinExistence type="predicted"/>
<keyword evidence="1" id="KW-0812">Transmembrane</keyword>
<keyword evidence="1" id="KW-0472">Membrane</keyword>
<reference evidence="2" key="2">
    <citation type="journal article" date="2021" name="PeerJ">
        <title>Extensive microbial diversity within the chicken gut microbiome revealed by metagenomics and culture.</title>
        <authorList>
            <person name="Gilroy R."/>
            <person name="Ravi A."/>
            <person name="Getino M."/>
            <person name="Pursley I."/>
            <person name="Horton D.L."/>
            <person name="Alikhan N.F."/>
            <person name="Baker D."/>
            <person name="Gharbi K."/>
            <person name="Hall N."/>
            <person name="Watson M."/>
            <person name="Adriaenssens E.M."/>
            <person name="Foster-Nyarko E."/>
            <person name="Jarju S."/>
            <person name="Secka A."/>
            <person name="Antonio M."/>
            <person name="Oren A."/>
            <person name="Chaudhuri R.R."/>
            <person name="La Ragione R."/>
            <person name="Hildebrand F."/>
            <person name="Pallen M.J."/>
        </authorList>
    </citation>
    <scope>NUCLEOTIDE SEQUENCE</scope>
    <source>
        <strain evidence="2">2889</strain>
    </source>
</reference>
<feature type="transmembrane region" description="Helical" evidence="1">
    <location>
        <begin position="39"/>
        <end position="59"/>
    </location>
</feature>
<comment type="caution">
    <text evidence="2">The sequence shown here is derived from an EMBL/GenBank/DDBJ whole genome shotgun (WGS) entry which is preliminary data.</text>
</comment>
<feature type="transmembrane region" description="Helical" evidence="1">
    <location>
        <begin position="90"/>
        <end position="108"/>
    </location>
</feature>
<reference evidence="2" key="1">
    <citation type="submission" date="2020-10" db="EMBL/GenBank/DDBJ databases">
        <authorList>
            <person name="Gilroy R."/>
        </authorList>
    </citation>
    <scope>NUCLEOTIDE SEQUENCE</scope>
    <source>
        <strain evidence="2">2889</strain>
    </source>
</reference>
<dbReference type="EMBL" id="JADIMZ010000032">
    <property type="protein sequence ID" value="MBO8432123.1"/>
    <property type="molecule type" value="Genomic_DNA"/>
</dbReference>
<evidence type="ECO:0000313" key="2">
    <source>
        <dbReference type="EMBL" id="MBO8432123.1"/>
    </source>
</evidence>
<name>A0A9D9DR58_9BACT</name>
<dbReference type="AlphaFoldDB" id="A0A9D9DR58"/>
<evidence type="ECO:0000256" key="1">
    <source>
        <dbReference type="SAM" id="Phobius"/>
    </source>
</evidence>